<evidence type="ECO:0000256" key="2">
    <source>
        <dbReference type="ARBA" id="ARBA00022475"/>
    </source>
</evidence>
<dbReference type="AlphaFoldDB" id="A0A2R4T038"/>
<feature type="transmembrane region" description="Helical" evidence="6">
    <location>
        <begin position="87"/>
        <end position="107"/>
    </location>
</feature>
<dbReference type="OrthoDB" id="3613552at2"/>
<dbReference type="PANTHER" id="PTHR23513:SF17">
    <property type="entry name" value="MEMBRANE PROTEIN"/>
    <property type="match status" value="1"/>
</dbReference>
<proteinExistence type="predicted"/>
<feature type="transmembrane region" description="Helical" evidence="6">
    <location>
        <begin position="322"/>
        <end position="344"/>
    </location>
</feature>
<feature type="transmembrane region" description="Helical" evidence="6">
    <location>
        <begin position="113"/>
        <end position="135"/>
    </location>
</feature>
<feature type="transmembrane region" description="Helical" evidence="6">
    <location>
        <begin position="55"/>
        <end position="75"/>
    </location>
</feature>
<name>A0A2R4T038_9ACTN</name>
<dbReference type="KEGG" id="slk:SLUN_10010"/>
<feature type="transmembrane region" description="Helical" evidence="6">
    <location>
        <begin position="270"/>
        <end position="288"/>
    </location>
</feature>
<feature type="transmembrane region" description="Helical" evidence="6">
    <location>
        <begin position="23"/>
        <end position="43"/>
    </location>
</feature>
<sequence>MSAVDSKAMAAAVERPAYRDTNVLRWLGAYAASTVGDIIYYLALSWAATRGGSPAQAGVVLAISAVPRALLMLGGGVLADRLGPRRVVIAGDAARSVIVLGVAALLLVAAPGLWLLAAVAVVFGVLDALFMPAVGALPPRIAPPGQLARIQGMRGLASRLATVVGAPLGGVAVALGGSVTAFGLAGLLFALSLPLLLAVRIGPLPADDDRPKATALRDLTGGLTYIRRHRVLAPLLVVIALGDLGFVGPLNVGLALLADDRGWGASGMGWILAGFGIGSGAASLLLAVRGRIARAGLVQGLALVVGAGAIAALAVVPHIVAAAGIAVAIGLFAGLSGAVCSALVQTQTDPAYLGRVTSVSTFFSLGVAPLSFPLTGAAVGLWGTAPVFTASAAVCALGAVYGLCSKGLRGAELP</sequence>
<feature type="transmembrane region" description="Helical" evidence="6">
    <location>
        <begin position="385"/>
        <end position="404"/>
    </location>
</feature>
<dbReference type="Proteomes" id="UP000244201">
    <property type="component" value="Chromosome"/>
</dbReference>
<evidence type="ECO:0000256" key="4">
    <source>
        <dbReference type="ARBA" id="ARBA00022989"/>
    </source>
</evidence>
<evidence type="ECO:0000313" key="9">
    <source>
        <dbReference type="Proteomes" id="UP000244201"/>
    </source>
</evidence>
<dbReference type="EMBL" id="CP026304">
    <property type="protein sequence ID" value="AVZ72479.1"/>
    <property type="molecule type" value="Genomic_DNA"/>
</dbReference>
<accession>A0A2R4T038</accession>
<feature type="transmembrane region" description="Helical" evidence="6">
    <location>
        <begin position="181"/>
        <end position="202"/>
    </location>
</feature>
<keyword evidence="4 6" id="KW-1133">Transmembrane helix</keyword>
<feature type="transmembrane region" description="Helical" evidence="6">
    <location>
        <begin position="356"/>
        <end position="379"/>
    </location>
</feature>
<dbReference type="InterPro" id="IPR036259">
    <property type="entry name" value="MFS_trans_sf"/>
</dbReference>
<dbReference type="Gene3D" id="1.20.1250.20">
    <property type="entry name" value="MFS general substrate transporter like domains"/>
    <property type="match status" value="1"/>
</dbReference>
<feature type="transmembrane region" description="Helical" evidence="6">
    <location>
        <begin position="156"/>
        <end position="175"/>
    </location>
</feature>
<evidence type="ECO:0000256" key="1">
    <source>
        <dbReference type="ARBA" id="ARBA00004651"/>
    </source>
</evidence>
<feature type="domain" description="Major facilitator superfamily (MFS) profile" evidence="7">
    <location>
        <begin position="1"/>
        <end position="410"/>
    </location>
</feature>
<evidence type="ECO:0000259" key="7">
    <source>
        <dbReference type="PROSITE" id="PS50850"/>
    </source>
</evidence>
<dbReference type="PROSITE" id="PS50850">
    <property type="entry name" value="MFS"/>
    <property type="match status" value="1"/>
</dbReference>
<evidence type="ECO:0000256" key="5">
    <source>
        <dbReference type="ARBA" id="ARBA00023136"/>
    </source>
</evidence>
<dbReference type="GO" id="GO:0005886">
    <property type="term" value="C:plasma membrane"/>
    <property type="evidence" value="ECO:0007669"/>
    <property type="project" value="UniProtKB-SubCell"/>
</dbReference>
<evidence type="ECO:0000256" key="6">
    <source>
        <dbReference type="SAM" id="Phobius"/>
    </source>
</evidence>
<feature type="transmembrane region" description="Helical" evidence="6">
    <location>
        <begin position="235"/>
        <end position="258"/>
    </location>
</feature>
<gene>
    <name evidence="8" type="ORF">SLUN_10010</name>
</gene>
<reference evidence="8 9" key="1">
    <citation type="submission" date="2018-01" db="EMBL/GenBank/DDBJ databases">
        <title>Complete genome sequence of Streptomyces lunaelactis MM109T, a Ferroverdin A producer isolated from cave moonmilk deposits.</title>
        <authorList>
            <person name="Naome A."/>
            <person name="Martinet L."/>
            <person name="Maciejewska M."/>
            <person name="Anderssen S."/>
            <person name="Adam D."/>
            <person name="Tenconi E."/>
            <person name="Deflandre B."/>
            <person name="Arguelles-Arias A."/>
            <person name="Calusinska M."/>
            <person name="Copieters W."/>
            <person name="Karim L."/>
            <person name="Hanikenne M."/>
            <person name="Baurain D."/>
            <person name="van Wezel G."/>
            <person name="Smargiasso N."/>
            <person name="de Pauw E."/>
            <person name="Delfosse P."/>
            <person name="Rigali S."/>
        </authorList>
    </citation>
    <scope>NUCLEOTIDE SEQUENCE [LARGE SCALE GENOMIC DNA]</scope>
    <source>
        <strain evidence="8 9">MM109</strain>
    </source>
</reference>
<keyword evidence="3 6" id="KW-0812">Transmembrane</keyword>
<protein>
    <submittedName>
        <fullName evidence="8">MFS transporter</fullName>
    </submittedName>
</protein>
<evidence type="ECO:0000256" key="3">
    <source>
        <dbReference type="ARBA" id="ARBA00022692"/>
    </source>
</evidence>
<organism evidence="8 9">
    <name type="scientific">Streptomyces lunaelactis</name>
    <dbReference type="NCBI Taxonomy" id="1535768"/>
    <lineage>
        <taxon>Bacteria</taxon>
        <taxon>Bacillati</taxon>
        <taxon>Actinomycetota</taxon>
        <taxon>Actinomycetes</taxon>
        <taxon>Kitasatosporales</taxon>
        <taxon>Streptomycetaceae</taxon>
        <taxon>Streptomyces</taxon>
    </lineage>
</organism>
<dbReference type="RefSeq" id="WP_108148161.1">
    <property type="nucleotide sequence ID" value="NZ_CP026304.1"/>
</dbReference>
<keyword evidence="5 6" id="KW-0472">Membrane</keyword>
<dbReference type="InterPro" id="IPR020846">
    <property type="entry name" value="MFS_dom"/>
</dbReference>
<evidence type="ECO:0000313" key="8">
    <source>
        <dbReference type="EMBL" id="AVZ72479.1"/>
    </source>
</evidence>
<keyword evidence="9" id="KW-1185">Reference proteome</keyword>
<keyword evidence="2" id="KW-1003">Cell membrane</keyword>
<dbReference type="PANTHER" id="PTHR23513">
    <property type="entry name" value="INTEGRAL MEMBRANE EFFLUX PROTEIN-RELATED"/>
    <property type="match status" value="1"/>
</dbReference>
<dbReference type="InterPro" id="IPR011701">
    <property type="entry name" value="MFS"/>
</dbReference>
<dbReference type="GO" id="GO:0022857">
    <property type="term" value="F:transmembrane transporter activity"/>
    <property type="evidence" value="ECO:0007669"/>
    <property type="project" value="InterPro"/>
</dbReference>
<dbReference type="Pfam" id="PF07690">
    <property type="entry name" value="MFS_1"/>
    <property type="match status" value="1"/>
</dbReference>
<dbReference type="GeneID" id="55655594"/>
<comment type="subcellular location">
    <subcellularLocation>
        <location evidence="1">Cell membrane</location>
        <topology evidence="1">Multi-pass membrane protein</topology>
    </subcellularLocation>
</comment>
<dbReference type="CDD" id="cd06173">
    <property type="entry name" value="MFS_MefA_like"/>
    <property type="match status" value="1"/>
</dbReference>
<dbReference type="SUPFAM" id="SSF103473">
    <property type="entry name" value="MFS general substrate transporter"/>
    <property type="match status" value="1"/>
</dbReference>
<feature type="transmembrane region" description="Helical" evidence="6">
    <location>
        <begin position="295"/>
        <end position="316"/>
    </location>
</feature>